<dbReference type="InterPro" id="IPR000093">
    <property type="entry name" value="DNA_Rcmb_RecR"/>
</dbReference>
<evidence type="ECO:0000256" key="1">
    <source>
        <dbReference type="ARBA" id="ARBA00022723"/>
    </source>
</evidence>
<dbReference type="PANTHER" id="PTHR30446">
    <property type="entry name" value="RECOMBINATION PROTEIN RECR"/>
    <property type="match status" value="1"/>
</dbReference>
<comment type="similarity">
    <text evidence="7">Belongs to the RecR family.</text>
</comment>
<dbReference type="GO" id="GO:0006281">
    <property type="term" value="P:DNA repair"/>
    <property type="evidence" value="ECO:0007669"/>
    <property type="project" value="UniProtKB-UniRule"/>
</dbReference>
<keyword evidence="6 7" id="KW-0234">DNA repair</keyword>
<dbReference type="SUPFAM" id="SSF111304">
    <property type="entry name" value="Recombination protein RecR"/>
    <property type="match status" value="1"/>
</dbReference>
<evidence type="ECO:0000256" key="2">
    <source>
        <dbReference type="ARBA" id="ARBA00022763"/>
    </source>
</evidence>
<dbReference type="AlphaFoldDB" id="A0A1G1YYQ4"/>
<accession>A0A1G1YYQ4</accession>
<dbReference type="Proteomes" id="UP000178179">
    <property type="component" value="Unassembled WGS sequence"/>
</dbReference>
<dbReference type="HAMAP" id="MF_00017">
    <property type="entry name" value="RecR"/>
    <property type="match status" value="1"/>
</dbReference>
<evidence type="ECO:0000256" key="4">
    <source>
        <dbReference type="ARBA" id="ARBA00022833"/>
    </source>
</evidence>
<name>A0A1G1YYQ4_9BACT</name>
<evidence type="ECO:0000256" key="6">
    <source>
        <dbReference type="ARBA" id="ARBA00023204"/>
    </source>
</evidence>
<dbReference type="EMBL" id="MHIS01000013">
    <property type="protein sequence ID" value="OGY56537.1"/>
    <property type="molecule type" value="Genomic_DNA"/>
</dbReference>
<evidence type="ECO:0000313" key="10">
    <source>
        <dbReference type="Proteomes" id="UP000178179"/>
    </source>
</evidence>
<evidence type="ECO:0000256" key="3">
    <source>
        <dbReference type="ARBA" id="ARBA00022771"/>
    </source>
</evidence>
<dbReference type="Gene3D" id="3.40.1360.10">
    <property type="match status" value="1"/>
</dbReference>
<sequence length="199" mass="21869">MRTPKAIKRLVDILAALPGIGPRQAVRLAFYLIRQGKSSQKELEEAIASLQLVGICSRCFYIHEGEGLCEICADEKRDKSIIAIVEKETDLMSIESTGKFKGRFLVLGEFGRGGLLEADQKLKLKSLRSWITKELGGKAKEIIVAFNPNTQGDFLATQITKELEGVAEKTTRLGMGIPSGGEIEFADEETLGSALERRN</sequence>
<keyword evidence="4 7" id="KW-0862">Zinc</keyword>
<keyword evidence="2 7" id="KW-0227">DNA damage</keyword>
<dbReference type="GO" id="GO:0008270">
    <property type="term" value="F:zinc ion binding"/>
    <property type="evidence" value="ECO:0007669"/>
    <property type="project" value="UniProtKB-KW"/>
</dbReference>
<keyword evidence="1 7" id="KW-0479">Metal-binding</keyword>
<dbReference type="Gene3D" id="1.10.8.420">
    <property type="entry name" value="RecR Domain 1"/>
    <property type="match status" value="1"/>
</dbReference>
<evidence type="ECO:0000256" key="5">
    <source>
        <dbReference type="ARBA" id="ARBA00023172"/>
    </source>
</evidence>
<evidence type="ECO:0000259" key="8">
    <source>
        <dbReference type="PROSITE" id="PS50880"/>
    </source>
</evidence>
<dbReference type="GO" id="GO:0003677">
    <property type="term" value="F:DNA binding"/>
    <property type="evidence" value="ECO:0007669"/>
    <property type="project" value="UniProtKB-UniRule"/>
</dbReference>
<reference evidence="9 10" key="1">
    <citation type="journal article" date="2016" name="Nat. Commun.">
        <title>Thousands of microbial genomes shed light on interconnected biogeochemical processes in an aquifer system.</title>
        <authorList>
            <person name="Anantharaman K."/>
            <person name="Brown C.T."/>
            <person name="Hug L.A."/>
            <person name="Sharon I."/>
            <person name="Castelle C.J."/>
            <person name="Probst A.J."/>
            <person name="Thomas B.C."/>
            <person name="Singh A."/>
            <person name="Wilkins M.J."/>
            <person name="Karaoz U."/>
            <person name="Brodie E.L."/>
            <person name="Williams K.H."/>
            <person name="Hubbard S.S."/>
            <person name="Banfield J.F."/>
        </authorList>
    </citation>
    <scope>NUCLEOTIDE SEQUENCE [LARGE SCALE GENOMIC DNA]</scope>
</reference>
<proteinExistence type="inferred from homology"/>
<comment type="function">
    <text evidence="7">May play a role in DNA repair. It seems to be involved in an RecBC-independent recombinational process of DNA repair. It may act with RecF and RecO.</text>
</comment>
<dbReference type="PROSITE" id="PS50880">
    <property type="entry name" value="TOPRIM"/>
    <property type="match status" value="1"/>
</dbReference>
<comment type="caution">
    <text evidence="7">Lacks conserved residue(s) required for the propagation of feature annotation.</text>
</comment>
<evidence type="ECO:0000313" key="9">
    <source>
        <dbReference type="EMBL" id="OGY56537.1"/>
    </source>
</evidence>
<evidence type="ECO:0000256" key="7">
    <source>
        <dbReference type="HAMAP-Rule" id="MF_00017"/>
    </source>
</evidence>
<dbReference type="Pfam" id="PF13662">
    <property type="entry name" value="Toprim_4"/>
    <property type="match status" value="1"/>
</dbReference>
<dbReference type="Pfam" id="PF21175">
    <property type="entry name" value="RecR_C"/>
    <property type="match status" value="1"/>
</dbReference>
<organism evidence="9 10">
    <name type="scientific">Candidatus Colwellbacteria bacterium GWA2_46_10</name>
    <dbReference type="NCBI Taxonomy" id="1797684"/>
    <lineage>
        <taxon>Bacteria</taxon>
        <taxon>Candidatus Colwelliibacteriota</taxon>
    </lineage>
</organism>
<protein>
    <recommendedName>
        <fullName evidence="7">Recombination protein RecR</fullName>
    </recommendedName>
</protein>
<keyword evidence="3 7" id="KW-0863">Zinc-finger</keyword>
<comment type="caution">
    <text evidence="9">The sequence shown here is derived from an EMBL/GenBank/DDBJ whole genome shotgun (WGS) entry which is preliminary data.</text>
</comment>
<gene>
    <name evidence="7" type="primary">recR</name>
    <name evidence="9" type="ORF">A2119_01320</name>
</gene>
<keyword evidence="5 7" id="KW-0233">DNA recombination</keyword>
<dbReference type="InterPro" id="IPR023627">
    <property type="entry name" value="Rcmb_RecR"/>
</dbReference>
<dbReference type="Pfam" id="PF21176">
    <property type="entry name" value="RecR_HhH"/>
    <property type="match status" value="1"/>
</dbReference>
<dbReference type="GO" id="GO:0006310">
    <property type="term" value="P:DNA recombination"/>
    <property type="evidence" value="ECO:0007669"/>
    <property type="project" value="UniProtKB-UniRule"/>
</dbReference>
<dbReference type="InterPro" id="IPR006171">
    <property type="entry name" value="TOPRIM_dom"/>
</dbReference>
<feature type="domain" description="Toprim" evidence="8">
    <location>
        <begin position="80"/>
        <end position="178"/>
    </location>
</feature>
<dbReference type="PANTHER" id="PTHR30446:SF0">
    <property type="entry name" value="RECOMBINATION PROTEIN RECR"/>
    <property type="match status" value="1"/>
</dbReference>